<dbReference type="InterPro" id="IPR036388">
    <property type="entry name" value="WH-like_DNA-bd_sf"/>
</dbReference>
<dbReference type="Gene3D" id="1.10.10.10">
    <property type="entry name" value="Winged helix-like DNA-binding domain superfamily/Winged helix DNA-binding domain"/>
    <property type="match status" value="1"/>
</dbReference>
<evidence type="ECO:0000256" key="2">
    <source>
        <dbReference type="ARBA" id="ARBA00023125"/>
    </source>
</evidence>
<proteinExistence type="predicted"/>
<evidence type="ECO:0000256" key="3">
    <source>
        <dbReference type="ARBA" id="ARBA00023163"/>
    </source>
</evidence>
<dbReference type="AlphaFoldDB" id="A0ABD4T679"/>
<dbReference type="Pfam" id="PF13280">
    <property type="entry name" value="WYL"/>
    <property type="match status" value="1"/>
</dbReference>
<name>A0ABD4T679_9CYAN</name>
<organism evidence="7 8">
    <name type="scientific">Lyngbya confervoides BDU141951</name>
    <dbReference type="NCBI Taxonomy" id="1574623"/>
    <lineage>
        <taxon>Bacteria</taxon>
        <taxon>Bacillati</taxon>
        <taxon>Cyanobacteriota</taxon>
        <taxon>Cyanophyceae</taxon>
        <taxon>Oscillatoriophycideae</taxon>
        <taxon>Oscillatoriales</taxon>
        <taxon>Microcoleaceae</taxon>
        <taxon>Lyngbya</taxon>
    </lineage>
</organism>
<dbReference type="Pfam" id="PF25583">
    <property type="entry name" value="WCX"/>
    <property type="match status" value="1"/>
</dbReference>
<evidence type="ECO:0000313" key="7">
    <source>
        <dbReference type="EMBL" id="MCM1983959.1"/>
    </source>
</evidence>
<dbReference type="PIRSF" id="PIRSF016838">
    <property type="entry name" value="PafC"/>
    <property type="match status" value="1"/>
</dbReference>
<dbReference type="InterPro" id="IPR026881">
    <property type="entry name" value="WYL_dom"/>
</dbReference>
<protein>
    <submittedName>
        <fullName evidence="7">WYL domain-containing protein</fullName>
    </submittedName>
</protein>
<evidence type="ECO:0000256" key="1">
    <source>
        <dbReference type="ARBA" id="ARBA00023015"/>
    </source>
</evidence>
<dbReference type="PROSITE" id="PS52050">
    <property type="entry name" value="WYL"/>
    <property type="match status" value="1"/>
</dbReference>
<dbReference type="InterPro" id="IPR013196">
    <property type="entry name" value="HTH_11"/>
</dbReference>
<dbReference type="RefSeq" id="WP_166282792.1">
    <property type="nucleotide sequence ID" value="NZ_JTHE03000080.1"/>
</dbReference>
<dbReference type="PANTHER" id="PTHR34580">
    <property type="match status" value="1"/>
</dbReference>
<evidence type="ECO:0000313" key="8">
    <source>
        <dbReference type="Proteomes" id="UP000031561"/>
    </source>
</evidence>
<dbReference type="InterPro" id="IPR057727">
    <property type="entry name" value="WCX_dom"/>
</dbReference>
<feature type="domain" description="Helix-turn-helix type 11" evidence="4">
    <location>
        <begin position="15"/>
        <end position="60"/>
    </location>
</feature>
<comment type="caution">
    <text evidence="7">The sequence shown here is derived from an EMBL/GenBank/DDBJ whole genome shotgun (WGS) entry which is preliminary data.</text>
</comment>
<sequence length="323" mass="38088">MLRRLERLLEMDREIRSRARTTAGRLAKALECSERTIRADLNFLRDRFGAPLLFEQSKGWHYTTEDWRLPSVPISQGELFALTLGAKMLSAYGGSAYESELRSAIARLADRLPEQTWVNLQQLAQEGVLVRPGASLNLDPDIWHTLERACREQRRVKMRYYTARRNQESWRSLDPYLLHFSRSNPYVTGLCHATQEIRWFRVDRIRELTLMQRRFKVRSDFDPQQHFAQVFQHEVGGEPRRIRIWFDASTAPYVRERQWCPDQQIEEQGDGSMILQFEARGLNEVKRWILFYGQGAIAREPPELVAMVREEIRAMQTLYEVDQ</sequence>
<gene>
    <name evidence="7" type="ORF">QQ91_0014140</name>
</gene>
<keyword evidence="3" id="KW-0804">Transcription</keyword>
<dbReference type="PROSITE" id="PS00894">
    <property type="entry name" value="HTH_DEOR_1"/>
    <property type="match status" value="1"/>
</dbReference>
<dbReference type="Pfam" id="PF08279">
    <property type="entry name" value="HTH_11"/>
    <property type="match status" value="1"/>
</dbReference>
<dbReference type="GO" id="GO:0003677">
    <property type="term" value="F:DNA binding"/>
    <property type="evidence" value="ECO:0007669"/>
    <property type="project" value="UniProtKB-KW"/>
</dbReference>
<reference evidence="7 8" key="1">
    <citation type="journal article" date="2015" name="Genome Announc.">
        <title>Draft Genome Sequence of Filamentous Marine Cyanobacterium Lyngbya confervoides Strain BDU141951.</title>
        <authorList>
            <person name="Chandrababunaidu M.M."/>
            <person name="Sen D."/>
            <person name="Tripathy S."/>
        </authorList>
    </citation>
    <scope>NUCLEOTIDE SEQUENCE [LARGE SCALE GENOMIC DNA]</scope>
    <source>
        <strain evidence="7 8">BDU141951</strain>
    </source>
</reference>
<dbReference type="InterPro" id="IPR018356">
    <property type="entry name" value="Tscrpt_reg_HTH_DeoR_CS"/>
</dbReference>
<evidence type="ECO:0000259" key="5">
    <source>
        <dbReference type="Pfam" id="PF13280"/>
    </source>
</evidence>
<keyword evidence="1" id="KW-0805">Transcription regulation</keyword>
<keyword evidence="8" id="KW-1185">Reference proteome</keyword>
<dbReference type="InterPro" id="IPR028349">
    <property type="entry name" value="PafC-like"/>
</dbReference>
<accession>A0ABD4T679</accession>
<dbReference type="InterPro" id="IPR051534">
    <property type="entry name" value="CBASS_pafABC_assoc_protein"/>
</dbReference>
<evidence type="ECO:0000259" key="6">
    <source>
        <dbReference type="Pfam" id="PF25583"/>
    </source>
</evidence>
<evidence type="ECO:0000259" key="4">
    <source>
        <dbReference type="Pfam" id="PF08279"/>
    </source>
</evidence>
<feature type="domain" description="WCX" evidence="6">
    <location>
        <begin position="239"/>
        <end position="315"/>
    </location>
</feature>
<dbReference type="Proteomes" id="UP000031561">
    <property type="component" value="Unassembled WGS sequence"/>
</dbReference>
<dbReference type="EMBL" id="JTHE03000080">
    <property type="protein sequence ID" value="MCM1983959.1"/>
    <property type="molecule type" value="Genomic_DNA"/>
</dbReference>
<keyword evidence="2" id="KW-0238">DNA-binding</keyword>
<feature type="domain" description="WYL" evidence="5">
    <location>
        <begin position="143"/>
        <end position="209"/>
    </location>
</feature>
<dbReference type="PANTHER" id="PTHR34580:SF9">
    <property type="entry name" value="SLL5097 PROTEIN"/>
    <property type="match status" value="1"/>
</dbReference>